<dbReference type="InterPro" id="IPR046848">
    <property type="entry name" value="E_motif"/>
</dbReference>
<evidence type="ECO:0000256" key="3">
    <source>
        <dbReference type="ARBA" id="ARBA00061659"/>
    </source>
</evidence>
<dbReference type="Pfam" id="PF14432">
    <property type="entry name" value="DYW_deaminase"/>
    <property type="match status" value="1"/>
</dbReference>
<feature type="repeat" description="PPR" evidence="4">
    <location>
        <begin position="468"/>
        <end position="502"/>
    </location>
</feature>
<keyword evidence="2" id="KW-0677">Repeat</keyword>
<dbReference type="PANTHER" id="PTHR47926:SF436">
    <property type="entry name" value="PENTATRICOPEPTIDE REPEAT-CONTAINING PROTEIN ELI1, CHLOROPLASTIC-LIKE ISOFORM X2"/>
    <property type="match status" value="1"/>
</dbReference>
<dbReference type="InterPro" id="IPR032867">
    <property type="entry name" value="DYW_dom"/>
</dbReference>
<dbReference type="GO" id="GO:0009451">
    <property type="term" value="P:RNA modification"/>
    <property type="evidence" value="ECO:0007669"/>
    <property type="project" value="InterPro"/>
</dbReference>
<evidence type="ECO:0000256" key="1">
    <source>
        <dbReference type="ARBA" id="ARBA00006643"/>
    </source>
</evidence>
<comment type="similarity">
    <text evidence="3">Belongs to the PPR family. PCMP-E subfamily.</text>
</comment>
<dbReference type="InterPro" id="IPR002885">
    <property type="entry name" value="PPR_rpt"/>
</dbReference>
<dbReference type="Gene3D" id="1.25.40.10">
    <property type="entry name" value="Tetratricopeptide repeat domain"/>
    <property type="match status" value="4"/>
</dbReference>
<dbReference type="FunFam" id="1.25.40.10:FF:000031">
    <property type="entry name" value="Pentatricopeptide repeat-containing protein mitochondrial"/>
    <property type="match status" value="1"/>
</dbReference>
<dbReference type="FunFam" id="1.25.40.10:FF:000205">
    <property type="entry name" value="Pentatricopeptide repeat-containing protein, mitochondrial"/>
    <property type="match status" value="1"/>
</dbReference>
<dbReference type="FunFam" id="1.25.40.10:FF:000125">
    <property type="entry name" value="Pentatricopeptide repeat-containing protein"/>
    <property type="match status" value="1"/>
</dbReference>
<dbReference type="PANTHER" id="PTHR47926">
    <property type="entry name" value="PENTATRICOPEPTIDE REPEAT-CONTAINING PROTEIN"/>
    <property type="match status" value="1"/>
</dbReference>
<protein>
    <recommendedName>
        <fullName evidence="5">DYW domain-containing protein</fullName>
    </recommendedName>
</protein>
<dbReference type="FunFam" id="1.25.40.10:FF:000366">
    <property type="entry name" value="Pentatricopeptide (PPR) repeat-containing protein"/>
    <property type="match status" value="1"/>
</dbReference>
<dbReference type="Pfam" id="PF12854">
    <property type="entry name" value="PPR_1"/>
    <property type="match status" value="1"/>
</dbReference>
<dbReference type="InterPro" id="IPR046849">
    <property type="entry name" value="E2_motif"/>
</dbReference>
<proteinExistence type="inferred from homology"/>
<feature type="domain" description="DYW" evidence="5">
    <location>
        <begin position="612"/>
        <end position="705"/>
    </location>
</feature>
<organism evidence="6 7">
    <name type="scientific">Camellia sinensis var. sinensis</name>
    <name type="common">China tea</name>
    <dbReference type="NCBI Taxonomy" id="542762"/>
    <lineage>
        <taxon>Eukaryota</taxon>
        <taxon>Viridiplantae</taxon>
        <taxon>Streptophyta</taxon>
        <taxon>Embryophyta</taxon>
        <taxon>Tracheophyta</taxon>
        <taxon>Spermatophyta</taxon>
        <taxon>Magnoliopsida</taxon>
        <taxon>eudicotyledons</taxon>
        <taxon>Gunneridae</taxon>
        <taxon>Pentapetalae</taxon>
        <taxon>asterids</taxon>
        <taxon>Ericales</taxon>
        <taxon>Theaceae</taxon>
        <taxon>Camellia</taxon>
    </lineage>
</organism>
<dbReference type="PROSITE" id="PS51375">
    <property type="entry name" value="PPR"/>
    <property type="match status" value="7"/>
</dbReference>
<dbReference type="EMBL" id="SDRB02000820">
    <property type="protein sequence ID" value="THG22524.1"/>
    <property type="molecule type" value="Genomic_DNA"/>
</dbReference>
<name>A0A4S4F0M4_CAMSN</name>
<evidence type="ECO:0000313" key="7">
    <source>
        <dbReference type="Proteomes" id="UP000306102"/>
    </source>
</evidence>
<dbReference type="InterPro" id="IPR046960">
    <property type="entry name" value="PPR_At4g14850-like_plant"/>
</dbReference>
<feature type="repeat" description="PPR" evidence="4">
    <location>
        <begin position="397"/>
        <end position="431"/>
    </location>
</feature>
<dbReference type="FunFam" id="1.25.40.10:FF:003117">
    <property type="entry name" value="Uncharacterized protein"/>
    <property type="match status" value="1"/>
</dbReference>
<dbReference type="AlphaFoldDB" id="A0A4S4F0M4"/>
<feature type="repeat" description="PPR" evidence="4">
    <location>
        <begin position="296"/>
        <end position="330"/>
    </location>
</feature>
<evidence type="ECO:0000256" key="2">
    <source>
        <dbReference type="ARBA" id="ARBA00022737"/>
    </source>
</evidence>
<dbReference type="InterPro" id="IPR011990">
    <property type="entry name" value="TPR-like_helical_dom_sf"/>
</dbReference>
<sequence length="705" mass="80075">MQFLIIWPFGTDYRVVETIMLKLPAFNSNESQQLLPYNLHFSLLQTSKTQHEVAQLHSLSIKTNAFHHPYISSRLLALYTDPKINNLDYARSLFDRIEEPTLFSWNTMIKCYVENHRSHEALVLFNELLSGSAFMPDDFTLPCVIKGCARLGAAEEGKQIHGLVLKIGFGLDMYVQSSLVSMYSKCGEIDLAQKVFDKMEERDLVSWNSLMDGYARCGGIEIALELFDEMPERDAVSWTVLVDGFSKSGKVDEARKVFNRMPSRNLVSWNAMINGYMKSGDFNSARRLFDQMEFRNVITWNSMIAGYELNGQFTEALKLFQMMLNIGPVLTHATLVSAISAISGLALLSKGRWLHSYLVQNRFELDGVLGTSLIEMYSKCGSIESALSVFQAIPKKKLGHWTAIIVGLGIHGMASHALELFLEMRRARVRPHAITFIGVLNACNHAGLVDDGQRYFDMMTNEYGIEPTVKHYGCLVDILCRAGHLEEAKNVIEMMPMKQNEVIWMCLLSGARNHRNIEIGEYAALRVIEMAPEAIGCYVLLSNMYAVAGQWDKVSQVRETMKKKGLKKDPGYSAIEHKGLLHEFVVGDKSHPQIEKIYSKMSEMRERLKWMGHVPDTSQVLLCVEGEKDKEAELENHSERLAISFGLINVEPGSPIRIMKNLRVCNDCHSVTKLLSKIYDREIIVRDNSRFHHFKDGLCSCMDYW</sequence>
<evidence type="ECO:0000313" key="6">
    <source>
        <dbReference type="EMBL" id="THG22524.1"/>
    </source>
</evidence>
<accession>A0A4S4F0M4</accession>
<comment type="similarity">
    <text evidence="1">Belongs to the PPR family. PCMP-H subfamily.</text>
</comment>
<dbReference type="Pfam" id="PF20431">
    <property type="entry name" value="E_motif"/>
    <property type="match status" value="1"/>
</dbReference>
<keyword evidence="7" id="KW-1185">Reference proteome</keyword>
<comment type="caution">
    <text evidence="6">The sequence shown here is derived from an EMBL/GenBank/DDBJ whole genome shotgun (WGS) entry which is preliminary data.</text>
</comment>
<dbReference type="Pfam" id="PF01535">
    <property type="entry name" value="PPR"/>
    <property type="match status" value="5"/>
</dbReference>
<dbReference type="Pfam" id="PF13041">
    <property type="entry name" value="PPR_2"/>
    <property type="match status" value="2"/>
</dbReference>
<dbReference type="SUPFAM" id="SSF48452">
    <property type="entry name" value="TPR-like"/>
    <property type="match status" value="2"/>
</dbReference>
<feature type="repeat" description="PPR" evidence="4">
    <location>
        <begin position="172"/>
        <end position="202"/>
    </location>
</feature>
<dbReference type="Pfam" id="PF20430">
    <property type="entry name" value="Eplus_motif"/>
    <property type="match status" value="1"/>
</dbReference>
<feature type="repeat" description="PPR" evidence="4">
    <location>
        <begin position="203"/>
        <end position="233"/>
    </location>
</feature>
<gene>
    <name evidence="6" type="ORF">TEA_025057</name>
</gene>
<evidence type="ECO:0000256" key="4">
    <source>
        <dbReference type="PROSITE-ProRule" id="PRU00708"/>
    </source>
</evidence>
<dbReference type="GO" id="GO:0048731">
    <property type="term" value="P:system development"/>
    <property type="evidence" value="ECO:0007669"/>
    <property type="project" value="UniProtKB-ARBA"/>
</dbReference>
<dbReference type="NCBIfam" id="TIGR00756">
    <property type="entry name" value="PPR"/>
    <property type="match status" value="7"/>
</dbReference>
<reference evidence="6 7" key="1">
    <citation type="journal article" date="2018" name="Proc. Natl. Acad. Sci. U.S.A.">
        <title>Draft genome sequence of Camellia sinensis var. sinensis provides insights into the evolution of the tea genome and tea quality.</title>
        <authorList>
            <person name="Wei C."/>
            <person name="Yang H."/>
            <person name="Wang S."/>
            <person name="Zhao J."/>
            <person name="Liu C."/>
            <person name="Gao L."/>
            <person name="Xia E."/>
            <person name="Lu Y."/>
            <person name="Tai Y."/>
            <person name="She G."/>
            <person name="Sun J."/>
            <person name="Cao H."/>
            <person name="Tong W."/>
            <person name="Gao Q."/>
            <person name="Li Y."/>
            <person name="Deng W."/>
            <person name="Jiang X."/>
            <person name="Wang W."/>
            <person name="Chen Q."/>
            <person name="Zhang S."/>
            <person name="Li H."/>
            <person name="Wu J."/>
            <person name="Wang P."/>
            <person name="Li P."/>
            <person name="Shi C."/>
            <person name="Zheng F."/>
            <person name="Jian J."/>
            <person name="Huang B."/>
            <person name="Shan D."/>
            <person name="Shi M."/>
            <person name="Fang C."/>
            <person name="Yue Y."/>
            <person name="Li F."/>
            <person name="Li D."/>
            <person name="Wei S."/>
            <person name="Han B."/>
            <person name="Jiang C."/>
            <person name="Yin Y."/>
            <person name="Xia T."/>
            <person name="Zhang Z."/>
            <person name="Bennetzen J.L."/>
            <person name="Zhao S."/>
            <person name="Wan X."/>
        </authorList>
    </citation>
    <scope>NUCLEOTIDE SEQUENCE [LARGE SCALE GENOMIC DNA]</scope>
    <source>
        <strain evidence="7">cv. Shuchazao</strain>
        <tissue evidence="6">Leaf</tissue>
    </source>
</reference>
<dbReference type="GO" id="GO:0005739">
    <property type="term" value="C:mitochondrion"/>
    <property type="evidence" value="ECO:0007669"/>
    <property type="project" value="UniProtKB-ARBA"/>
</dbReference>
<dbReference type="GO" id="GO:0008270">
    <property type="term" value="F:zinc ion binding"/>
    <property type="evidence" value="ECO:0007669"/>
    <property type="project" value="InterPro"/>
</dbReference>
<dbReference type="GO" id="GO:0003723">
    <property type="term" value="F:RNA binding"/>
    <property type="evidence" value="ECO:0007669"/>
    <property type="project" value="InterPro"/>
</dbReference>
<feature type="repeat" description="PPR" evidence="4">
    <location>
        <begin position="234"/>
        <end position="268"/>
    </location>
</feature>
<evidence type="ECO:0000259" key="5">
    <source>
        <dbReference type="Pfam" id="PF14432"/>
    </source>
</evidence>
<dbReference type="Proteomes" id="UP000306102">
    <property type="component" value="Unassembled WGS sequence"/>
</dbReference>
<feature type="repeat" description="PPR" evidence="4">
    <location>
        <begin position="101"/>
        <end position="136"/>
    </location>
</feature>